<comment type="caution">
    <text evidence="1">The sequence shown here is derived from an EMBL/GenBank/DDBJ whole genome shotgun (WGS) entry which is preliminary data.</text>
</comment>
<proteinExistence type="predicted"/>
<dbReference type="InterPro" id="IPR034660">
    <property type="entry name" value="DinB/YfiT-like"/>
</dbReference>
<dbReference type="eggNOG" id="COG2318">
    <property type="taxonomic scope" value="Bacteria"/>
</dbReference>
<gene>
    <name evidence="1" type="ORF">KAOT1_10376</name>
</gene>
<dbReference type="Gene3D" id="1.20.120.450">
    <property type="entry name" value="dinb family like domain"/>
    <property type="match status" value="1"/>
</dbReference>
<evidence type="ECO:0008006" key="3">
    <source>
        <dbReference type="Google" id="ProtNLM"/>
    </source>
</evidence>
<dbReference type="RefSeq" id="WP_007094632.1">
    <property type="nucleotide sequence ID" value="NZ_CP142125.1"/>
</dbReference>
<dbReference type="InterPro" id="IPR011466">
    <property type="entry name" value="DUF1572"/>
</dbReference>
<dbReference type="HOGENOM" id="CLU_1767320_0_0_10"/>
<dbReference type="Pfam" id="PF07609">
    <property type="entry name" value="DUF1572"/>
    <property type="match status" value="1"/>
</dbReference>
<dbReference type="Proteomes" id="UP000002945">
    <property type="component" value="Unassembled WGS sequence"/>
</dbReference>
<organism evidence="1 2">
    <name type="scientific">Kordia algicida OT-1</name>
    <dbReference type="NCBI Taxonomy" id="391587"/>
    <lineage>
        <taxon>Bacteria</taxon>
        <taxon>Pseudomonadati</taxon>
        <taxon>Bacteroidota</taxon>
        <taxon>Flavobacteriia</taxon>
        <taxon>Flavobacteriales</taxon>
        <taxon>Flavobacteriaceae</taxon>
        <taxon>Kordia</taxon>
    </lineage>
</organism>
<evidence type="ECO:0000313" key="2">
    <source>
        <dbReference type="Proteomes" id="UP000002945"/>
    </source>
</evidence>
<dbReference type="OrthoDB" id="893570at2"/>
<dbReference type="EMBL" id="ABIB01000016">
    <property type="protein sequence ID" value="EDP94561.1"/>
    <property type="molecule type" value="Genomic_DNA"/>
</dbReference>
<name>A9EB06_9FLAO</name>
<accession>A9EB06</accession>
<dbReference type="SUPFAM" id="SSF109854">
    <property type="entry name" value="DinB/YfiT-like putative metalloenzymes"/>
    <property type="match status" value="1"/>
</dbReference>
<dbReference type="STRING" id="391587.KAOT1_10376"/>
<keyword evidence="2" id="KW-1185">Reference proteome</keyword>
<dbReference type="AlphaFoldDB" id="A9EB06"/>
<reference evidence="1 2" key="1">
    <citation type="journal article" date="2011" name="J. Bacteriol.">
        <title>Genome sequence of the algicidal bacterium Kordia algicida OT-1.</title>
        <authorList>
            <person name="Lee H.S."/>
            <person name="Kang S.G."/>
            <person name="Kwon K.K."/>
            <person name="Lee J.H."/>
            <person name="Kim S.J."/>
        </authorList>
    </citation>
    <scope>NUCLEOTIDE SEQUENCE [LARGE SCALE GENOMIC DNA]</scope>
    <source>
        <strain evidence="1 2">OT-1</strain>
    </source>
</reference>
<sequence length="147" mass="17126">MKTSIIKLYSREIDRLASEIEQYKEETSLWKVTETISNSGGNLCLHLIGNLNHFIGKHLGNTNYVRQRDLEFSSKNIPKATLLTDIAIVKQVVIAALENFPEEKLRENYPIEKNGEVLTNEFMLLHLFWHLSYHVGQINYHRRLLDC</sequence>
<evidence type="ECO:0000313" key="1">
    <source>
        <dbReference type="EMBL" id="EDP94561.1"/>
    </source>
</evidence>
<protein>
    <recommendedName>
        <fullName evidence="3">DinB superfamily protein</fullName>
    </recommendedName>
</protein>